<keyword evidence="1" id="KW-0732">Signal</keyword>
<dbReference type="EMBL" id="JAVHNS010000015">
    <property type="protein sequence ID" value="KAK6334225.1"/>
    <property type="molecule type" value="Genomic_DNA"/>
</dbReference>
<feature type="chain" id="PRO_5043541531" evidence="1">
    <location>
        <begin position="21"/>
        <end position="269"/>
    </location>
</feature>
<accession>A0AAV9U6P3</accession>
<comment type="caution">
    <text evidence="2">The sequence shown here is derived from an EMBL/GenBank/DDBJ whole genome shotgun (WGS) entry which is preliminary data.</text>
</comment>
<dbReference type="PANTHER" id="PTHR35759:SF1">
    <property type="entry name" value="OS07G0673000 PROTEIN"/>
    <property type="match status" value="1"/>
</dbReference>
<name>A0AAV9U6P3_9PEZI</name>
<proteinExistence type="predicted"/>
<dbReference type="AlphaFoldDB" id="A0AAV9U6P3"/>
<dbReference type="PANTHER" id="PTHR35759">
    <property type="entry name" value="BNAA09G03860D PROTEIN"/>
    <property type="match status" value="1"/>
</dbReference>
<evidence type="ECO:0000313" key="3">
    <source>
        <dbReference type="Proteomes" id="UP001373714"/>
    </source>
</evidence>
<reference evidence="2 3" key="1">
    <citation type="submission" date="2019-10" db="EMBL/GenBank/DDBJ databases">
        <authorList>
            <person name="Palmer J.M."/>
        </authorList>
    </citation>
    <scope>NUCLEOTIDE SEQUENCE [LARGE SCALE GENOMIC DNA]</scope>
    <source>
        <strain evidence="2 3">TWF730</strain>
    </source>
</reference>
<feature type="signal peptide" evidence="1">
    <location>
        <begin position="1"/>
        <end position="20"/>
    </location>
</feature>
<dbReference type="Proteomes" id="UP001373714">
    <property type="component" value="Unassembled WGS sequence"/>
</dbReference>
<keyword evidence="3" id="KW-1185">Reference proteome</keyword>
<evidence type="ECO:0000313" key="2">
    <source>
        <dbReference type="EMBL" id="KAK6334225.1"/>
    </source>
</evidence>
<organism evidence="2 3">
    <name type="scientific">Orbilia blumenaviensis</name>
    <dbReference type="NCBI Taxonomy" id="1796055"/>
    <lineage>
        <taxon>Eukaryota</taxon>
        <taxon>Fungi</taxon>
        <taxon>Dikarya</taxon>
        <taxon>Ascomycota</taxon>
        <taxon>Pezizomycotina</taxon>
        <taxon>Orbiliomycetes</taxon>
        <taxon>Orbiliales</taxon>
        <taxon>Orbiliaceae</taxon>
        <taxon>Orbilia</taxon>
    </lineage>
</organism>
<sequence length="269" mass="30302">MRPKYFLYIFALQLISPASSVPLTSAQNGTPTGTRLFPGDSFISTLIGNHVPSFATSIPLSGVSAETQKNLSLFRTATLTLNKSHLTDFLDNSRGFLYPVFERKRCQLGKDTDRVVPFYTSNALGAYFENIFHMIPAWTNNEISLSRFDLFHGHLFANPITKAVGVVFHSKEYPAQNDDTFPFNLGFCQINSDTVFSERTMRKRNLIWVIDAADRTSLWWIDMAIQTGNSAIDSILGGEPFYTLYESNFGHVIADFYFLKNLELGASLY</sequence>
<gene>
    <name evidence="2" type="ORF">TWF730_003440</name>
</gene>
<protein>
    <submittedName>
        <fullName evidence="2">Uncharacterized protein</fullName>
    </submittedName>
</protein>
<evidence type="ECO:0000256" key="1">
    <source>
        <dbReference type="SAM" id="SignalP"/>
    </source>
</evidence>